<dbReference type="Pfam" id="PF06429">
    <property type="entry name" value="Flg_bbr_C"/>
    <property type="match status" value="1"/>
</dbReference>
<dbReference type="EMBL" id="SWJE01000005">
    <property type="protein sequence ID" value="TKC89462.1"/>
    <property type="molecule type" value="Genomic_DNA"/>
</dbReference>
<dbReference type="InterPro" id="IPR010930">
    <property type="entry name" value="Flg_bb/hook_C_dom"/>
</dbReference>
<comment type="subcellular location">
    <subcellularLocation>
        <location evidence="2">Bacterial flagellum basal body</location>
    </subcellularLocation>
</comment>
<comment type="similarity">
    <text evidence="1">Belongs to the flagella basal body rod proteins family.</text>
</comment>
<comment type="subunit">
    <text evidence="2">The basal body constitutes a major portion of the flagellar organelle and consists of four rings (L,P,S, and M) mounted on a central rod. The rod consists of about 26 subunits of FlgG in the distal portion, and FlgB, FlgC and FlgF are thought to build up the proximal portion of the rod with about 6 subunits each.</text>
</comment>
<keyword evidence="5" id="KW-0969">Cilium</keyword>
<feature type="domain" description="Flagellar basal-body/hook protein C-terminal" evidence="4">
    <location>
        <begin position="110"/>
        <end position="152"/>
    </location>
</feature>
<organism evidence="5 6">
    <name type="scientific">Trinickia terrae</name>
    <dbReference type="NCBI Taxonomy" id="2571161"/>
    <lineage>
        <taxon>Bacteria</taxon>
        <taxon>Pseudomonadati</taxon>
        <taxon>Pseudomonadota</taxon>
        <taxon>Betaproteobacteria</taxon>
        <taxon>Burkholderiales</taxon>
        <taxon>Burkholderiaceae</taxon>
        <taxon>Trinickia</taxon>
    </lineage>
</organism>
<keyword evidence="2" id="KW-0975">Bacterial flagellum</keyword>
<evidence type="ECO:0000259" key="4">
    <source>
        <dbReference type="Pfam" id="PF06429"/>
    </source>
</evidence>
<evidence type="ECO:0000256" key="2">
    <source>
        <dbReference type="RuleBase" id="RU362062"/>
    </source>
</evidence>
<dbReference type="OrthoDB" id="9794148at2"/>
<keyword evidence="5" id="KW-0282">Flagellum</keyword>
<proteinExistence type="inferred from homology"/>
<name>A0A4U1I7Q9_9BURK</name>
<reference evidence="5 6" key="1">
    <citation type="submission" date="2019-04" db="EMBL/GenBank/DDBJ databases">
        <title>Trinickia sp. 7GSK02, isolated from subtropical forest soil.</title>
        <authorList>
            <person name="Gao Z.-H."/>
            <person name="Qiu L.-H."/>
        </authorList>
    </citation>
    <scope>NUCLEOTIDE SEQUENCE [LARGE SCALE GENOMIC DNA]</scope>
    <source>
        <strain evidence="5 6">7GSK02</strain>
    </source>
</reference>
<dbReference type="AlphaFoldDB" id="A0A4U1I7Q9"/>
<dbReference type="NCBIfam" id="TIGR01395">
    <property type="entry name" value="FlgC"/>
    <property type="match status" value="1"/>
</dbReference>
<dbReference type="GO" id="GO:0030694">
    <property type="term" value="C:bacterial-type flagellum basal body, rod"/>
    <property type="evidence" value="ECO:0007669"/>
    <property type="project" value="UniProtKB-UniRule"/>
</dbReference>
<sequence length="157" mass="16723">MSEGIFAIARSGLDVERQRMEVIAQNLANAGTTRTATGEPYQPMRLISAPRVETETVFARELNGSAVAQASSSTLAAGGLTGAQALAVEPTNAPPRVVHDPSHPQADAHGMVRYPGIDHAGEMSLMVQTLRVYEANVVMFNAARSMYMRALEIGNKG</sequence>
<feature type="domain" description="Flagellar basal body rod protein N-terminal" evidence="3">
    <location>
        <begin position="8"/>
        <end position="33"/>
    </location>
</feature>
<comment type="caution">
    <text evidence="5">The sequence shown here is derived from an EMBL/GenBank/DDBJ whole genome shotgun (WGS) entry which is preliminary data.</text>
</comment>
<protein>
    <recommendedName>
        <fullName evidence="2">Flagellar basal-body rod protein FlgC</fullName>
    </recommendedName>
</protein>
<keyword evidence="5" id="KW-0966">Cell projection</keyword>
<evidence type="ECO:0000259" key="3">
    <source>
        <dbReference type="Pfam" id="PF00460"/>
    </source>
</evidence>
<evidence type="ECO:0000256" key="1">
    <source>
        <dbReference type="ARBA" id="ARBA00009677"/>
    </source>
</evidence>
<dbReference type="Proteomes" id="UP000305539">
    <property type="component" value="Unassembled WGS sequence"/>
</dbReference>
<dbReference type="RefSeq" id="WP_136894246.1">
    <property type="nucleotide sequence ID" value="NZ_SWJE01000005.1"/>
</dbReference>
<dbReference type="Pfam" id="PF00460">
    <property type="entry name" value="Flg_bb_rod"/>
    <property type="match status" value="1"/>
</dbReference>
<evidence type="ECO:0000313" key="6">
    <source>
        <dbReference type="Proteomes" id="UP000305539"/>
    </source>
</evidence>
<dbReference type="InterPro" id="IPR006299">
    <property type="entry name" value="FlgC"/>
</dbReference>
<dbReference type="GO" id="GO:0071973">
    <property type="term" value="P:bacterial-type flagellum-dependent cell motility"/>
    <property type="evidence" value="ECO:0007669"/>
    <property type="project" value="UniProtKB-UniRule"/>
</dbReference>
<evidence type="ECO:0000313" key="5">
    <source>
        <dbReference type="EMBL" id="TKC89462.1"/>
    </source>
</evidence>
<gene>
    <name evidence="5" type="primary">flgC</name>
    <name evidence="5" type="ORF">FAZ69_11055</name>
</gene>
<keyword evidence="6" id="KW-1185">Reference proteome</keyword>
<dbReference type="InterPro" id="IPR001444">
    <property type="entry name" value="Flag_bb_rod_N"/>
</dbReference>
<accession>A0A4U1I7Q9</accession>